<evidence type="ECO:0000313" key="2">
    <source>
        <dbReference type="EMBL" id="MBN6101684.1"/>
    </source>
</evidence>
<feature type="compositionally biased region" description="Basic residues" evidence="1">
    <location>
        <begin position="1433"/>
        <end position="1447"/>
    </location>
</feature>
<evidence type="ECO:0008006" key="4">
    <source>
        <dbReference type="Google" id="ProtNLM"/>
    </source>
</evidence>
<dbReference type="EMBL" id="JAFIWB010000004">
    <property type="protein sequence ID" value="MBN6101684.1"/>
    <property type="molecule type" value="Genomic_DNA"/>
</dbReference>
<dbReference type="RefSeq" id="WP_206229106.1">
    <property type="nucleotide sequence ID" value="NZ_JAFIWB010000004.1"/>
</dbReference>
<proteinExistence type="predicted"/>
<evidence type="ECO:0000256" key="1">
    <source>
        <dbReference type="SAM" id="MobiDB-lite"/>
    </source>
</evidence>
<organism evidence="2 3">
    <name type="scientific">Xanthomonas bonasiae</name>
    <dbReference type="NCBI Taxonomy" id="2810351"/>
    <lineage>
        <taxon>Bacteria</taxon>
        <taxon>Pseudomonadati</taxon>
        <taxon>Pseudomonadota</taxon>
        <taxon>Gammaproteobacteria</taxon>
        <taxon>Lysobacterales</taxon>
        <taxon>Lysobacteraceae</taxon>
        <taxon>Xanthomonas</taxon>
    </lineage>
</organism>
<dbReference type="InterPro" id="IPR027417">
    <property type="entry name" value="P-loop_NTPase"/>
</dbReference>
<dbReference type="Proteomes" id="UP000695802">
    <property type="component" value="Unassembled WGS sequence"/>
</dbReference>
<keyword evidence="3" id="KW-1185">Reference proteome</keyword>
<accession>A0ABS3B0R5</accession>
<comment type="caution">
    <text evidence="2">The sequence shown here is derived from an EMBL/GenBank/DDBJ whole genome shotgun (WGS) entry which is preliminary data.</text>
</comment>
<reference evidence="2 3" key="1">
    <citation type="submission" date="2021-02" db="EMBL/GenBank/DDBJ databases">
        <title>Taxonomically Unique Crown Gall-Associated Xanthomonas Stains Have Deficiency in Virulence Repertories.</title>
        <authorList>
            <person name="Mafakheri H."/>
            <person name="Taghavi S.M."/>
            <person name="Dimkic I."/>
            <person name="Nemanja K."/>
            <person name="Osdaghi E."/>
        </authorList>
    </citation>
    <scope>NUCLEOTIDE SEQUENCE [LARGE SCALE GENOMIC DNA]</scope>
    <source>
        <strain evidence="2 3">FX4</strain>
    </source>
</reference>
<sequence>MAITDTAVVRSFSDLPDDKVENMEATEFLANFPGGRKIDWTTLLESDRVLIVSEAGMGKTFECQRMRDSLWNDGHAAFFVELATLASHSLDAGFSLEEEARFDSWKSAQTERAIFFLDSIDELNLTLSSFDRAVKSVARSLAGHLGRVTIVITTRPIPVDREIISKYLPVPLVEAQMDPEVAFASIAMREKEAEKQEGKAPMWRSVALAPLNGEQMRAMAKTAGVTDPERLFEAISSRNAHEFARRPLDFLELCGDWKENGYIRSHRDQVDTAIDIRLRPNKERDERVSLEPIKAREGAARIALAALLGRKFNIWHGHGGDRASGDGALDPGKVLPDWTGDQLDTLLERGLFGFANYGRVRFYHRSAIEFLAAERLRQLRDKGLPHREVARLLFALTREGERIAKPAMRPVVAWLARHDAFIRGEVIKHEPELLLHAGDPESLDMPLRRAALEGYVDRFGKGGWRGQAVPSLQVERFASKDLMADVARLWKSGIENPEVRETLLGLIGWGQMKKNADLAHEAAADAKAEIGSRISALAALSRLDDPRLFSLLGEIAAGAPDWPPVLVKRAVIEFFPNRMSPGQLMQIFARQGLKRRSYSGPITHFTIVVARAPFHADTLLLMQRQISALVNAGLAWDMSLYRVQSKRQDLVPALLAICLRRLSDHPCDAVLIRGIALALLLTVESYETRDDVKDLRAALSEAPDSVRSGVFWAQDAIARKYCLKDKQDAKSRLYQLQHEGVYRPVSQRDEPWVLAAIADPQRRPDERSLALEVAIEWTMHKPDPEGWIAQLSASTKGEHGLRSRVEAFRRAYLTSHEPSEWEKKNAERMEANRRKHAKGIASWRQFHRELRGSPDLAFSDARVENTLWNFWRAMGNERDAYSQAGWNRGFIERMLSKDLADRFQKAFAAAWRRESPTLRSERDEENKNTTQVGWRMGLAGIYAEAEDPAWAARLSTEEAKLACRYALLELNRLPYWLEQLATRHPIAVKAVIGHELSEDLRKDADPHGMLLKYLRRSAEPLAHLLLPRVRAWAHAVVAKQRLTDIQRRNIGNAADFLLAHGSPEDAALLRDAAIAATTGRPNFKNVDLWLPILGRLDAEALVETLERLSGSITAAKNSKVVEWLGAFFGHQATLGLGSMSERPDLILRLLRLAHRHVRSEDDDPAGGVRSVGNRENAEYARSSLFNTLMDARGEEASRAKLSLSDDPEVSHYRDRIIAIRREKLAEELDAEVLNEREVRELETNFEIFPRTLRQMAHVLDGRLDEIEDNLRRDSSHREGWASFQKERLLRRALSAEFERLDRGSYIVTQEGVTGDEKETDIRLVSKSNASIQAVIELKVGENSYTIVDFQRALRAQLMDKYLLPEQRRVGALVISWRGSKTWEDPANGEKVSFGEVIRRLNSEAQELAATLGPDAFLAVRGLDLSPPAFATKPSKKASKLPAKRQKK</sequence>
<gene>
    <name evidence="2" type="ORF">JR064_05840</name>
</gene>
<evidence type="ECO:0000313" key="3">
    <source>
        <dbReference type="Proteomes" id="UP000695802"/>
    </source>
</evidence>
<dbReference type="Gene3D" id="3.40.50.300">
    <property type="entry name" value="P-loop containing nucleotide triphosphate hydrolases"/>
    <property type="match status" value="1"/>
</dbReference>
<feature type="region of interest" description="Disordered" evidence="1">
    <location>
        <begin position="1425"/>
        <end position="1447"/>
    </location>
</feature>
<name>A0ABS3B0R5_9XANT</name>
<protein>
    <recommendedName>
        <fullName evidence="4">ATP-binding protein</fullName>
    </recommendedName>
</protein>